<sequence length="125" mass="13506">MLMTVTDIEARTGQTYEDEQLDRVNAFVGDVTALVESYLGRTYTTSTPPAAVRAVACLEVIRYLNTDPGVASDRIGDLSTAYAYGGAVVVLSRDAKDALRPFRWKSGLGSIQIISRYIPEPGSTA</sequence>
<keyword evidence="2" id="KW-1185">Reference proteome</keyword>
<dbReference type="Proteomes" id="UP001500630">
    <property type="component" value="Unassembled WGS sequence"/>
</dbReference>
<proteinExistence type="predicted"/>
<evidence type="ECO:0000313" key="1">
    <source>
        <dbReference type="EMBL" id="GAA3537207.1"/>
    </source>
</evidence>
<evidence type="ECO:0000313" key="2">
    <source>
        <dbReference type="Proteomes" id="UP001500630"/>
    </source>
</evidence>
<comment type="caution">
    <text evidence="1">The sequence shown here is derived from an EMBL/GenBank/DDBJ whole genome shotgun (WGS) entry which is preliminary data.</text>
</comment>
<gene>
    <name evidence="1" type="ORF">GCM10022419_016310</name>
</gene>
<protein>
    <recommendedName>
        <fullName evidence="3">Phage gp6-like head-tail connector protein</fullName>
    </recommendedName>
</protein>
<dbReference type="EMBL" id="BAABDQ010000003">
    <property type="protein sequence ID" value="GAA3537207.1"/>
    <property type="molecule type" value="Genomic_DNA"/>
</dbReference>
<evidence type="ECO:0008006" key="3">
    <source>
        <dbReference type="Google" id="ProtNLM"/>
    </source>
</evidence>
<organism evidence="1 2">
    <name type="scientific">Nonomuraea rosea</name>
    <dbReference type="NCBI Taxonomy" id="638574"/>
    <lineage>
        <taxon>Bacteria</taxon>
        <taxon>Bacillati</taxon>
        <taxon>Actinomycetota</taxon>
        <taxon>Actinomycetes</taxon>
        <taxon>Streptosporangiales</taxon>
        <taxon>Streptosporangiaceae</taxon>
        <taxon>Nonomuraea</taxon>
    </lineage>
</organism>
<reference evidence="2" key="1">
    <citation type="journal article" date="2019" name="Int. J. Syst. Evol. Microbiol.">
        <title>The Global Catalogue of Microorganisms (GCM) 10K type strain sequencing project: providing services to taxonomists for standard genome sequencing and annotation.</title>
        <authorList>
            <consortium name="The Broad Institute Genomics Platform"/>
            <consortium name="The Broad Institute Genome Sequencing Center for Infectious Disease"/>
            <person name="Wu L."/>
            <person name="Ma J."/>
        </authorList>
    </citation>
    <scope>NUCLEOTIDE SEQUENCE [LARGE SCALE GENOMIC DNA]</scope>
    <source>
        <strain evidence="2">JCM 17326</strain>
    </source>
</reference>
<name>A0ABP6VNG7_9ACTN</name>
<accession>A0ABP6VNG7</accession>
<dbReference type="RefSeq" id="WP_345559984.1">
    <property type="nucleotide sequence ID" value="NZ_BAABDQ010000003.1"/>
</dbReference>